<evidence type="ECO:0000256" key="6">
    <source>
        <dbReference type="ARBA" id="ARBA00023125"/>
    </source>
</evidence>
<gene>
    <name evidence="9" type="ORF">F8154_11425</name>
</gene>
<evidence type="ECO:0000256" key="4">
    <source>
        <dbReference type="ARBA" id="ARBA00022801"/>
    </source>
</evidence>
<evidence type="ECO:0000256" key="2">
    <source>
        <dbReference type="ARBA" id="ARBA00022670"/>
    </source>
</evidence>
<keyword evidence="10" id="KW-1185">Reference proteome</keyword>
<dbReference type="InterPro" id="IPR003738">
    <property type="entry name" value="SRAP"/>
</dbReference>
<evidence type="ECO:0000313" key="9">
    <source>
        <dbReference type="EMBL" id="KAB3532751.1"/>
    </source>
</evidence>
<dbReference type="Gene3D" id="3.90.1680.10">
    <property type="entry name" value="SOS response associated peptidase-like"/>
    <property type="match status" value="1"/>
</dbReference>
<proteinExistence type="inferred from homology"/>
<dbReference type="SUPFAM" id="SSF143081">
    <property type="entry name" value="BB1717-like"/>
    <property type="match status" value="1"/>
</dbReference>
<dbReference type="PANTHER" id="PTHR13604">
    <property type="entry name" value="DC12-RELATED"/>
    <property type="match status" value="1"/>
</dbReference>
<evidence type="ECO:0000256" key="8">
    <source>
        <dbReference type="RuleBase" id="RU364100"/>
    </source>
</evidence>
<accession>A0A6I0F2Z7</accession>
<dbReference type="AlphaFoldDB" id="A0A6I0F2Z7"/>
<comment type="caution">
    <text evidence="9">The sequence shown here is derived from an EMBL/GenBank/DDBJ whole genome shotgun (WGS) entry which is preliminary data.</text>
</comment>
<evidence type="ECO:0000256" key="1">
    <source>
        <dbReference type="ARBA" id="ARBA00008136"/>
    </source>
</evidence>
<evidence type="ECO:0000256" key="7">
    <source>
        <dbReference type="ARBA" id="ARBA00023239"/>
    </source>
</evidence>
<protein>
    <recommendedName>
        <fullName evidence="8">Abasic site processing protein</fullName>
        <ecNumber evidence="8">3.4.-.-</ecNumber>
    </recommendedName>
</protein>
<sequence length="199" mass="23371">MILMCGRFFFEGDLDEVIKRFNIEINRQQSLNRGEIFPSYDYPVIHNNNGNKIDIFKWGFSVPYIKSLIINARGETVDSKPMFKNLLTEKRCLIPANCYFEWLNEGNKKIKFKIFLNKHKLFYMAGLYGRFYKNDEAYTGFTIITKEAMPAIKKIHHRMPVILTMENTDIWLDPSNKDSNTLKGLLLEERIDDIVSQVV</sequence>
<reference evidence="9 10" key="1">
    <citation type="submission" date="2019-10" db="EMBL/GenBank/DDBJ databases">
        <title>Alkaliphilus serpentinus sp. nov. and Alkaliphilus pronyensis sp. nov., two novel anaerobic alkaliphilic species isolated from the serpentinized-hosted hydrothermal field of the Prony Bay (New Caledonia).</title>
        <authorList>
            <person name="Postec A."/>
        </authorList>
    </citation>
    <scope>NUCLEOTIDE SEQUENCE [LARGE SCALE GENOMIC DNA]</scope>
    <source>
        <strain evidence="9 10">LacV</strain>
    </source>
</reference>
<dbReference type="GO" id="GO:0003697">
    <property type="term" value="F:single-stranded DNA binding"/>
    <property type="evidence" value="ECO:0007669"/>
    <property type="project" value="InterPro"/>
</dbReference>
<keyword evidence="2 8" id="KW-0645">Protease</keyword>
<dbReference type="PANTHER" id="PTHR13604:SF0">
    <property type="entry name" value="ABASIC SITE PROCESSING PROTEIN HMCES"/>
    <property type="match status" value="1"/>
</dbReference>
<keyword evidence="5" id="KW-0190">Covalent protein-DNA linkage</keyword>
<organism evidence="9 10">
    <name type="scientific">Alkaliphilus pronyensis</name>
    <dbReference type="NCBI Taxonomy" id="1482732"/>
    <lineage>
        <taxon>Bacteria</taxon>
        <taxon>Bacillati</taxon>
        <taxon>Bacillota</taxon>
        <taxon>Clostridia</taxon>
        <taxon>Peptostreptococcales</taxon>
        <taxon>Natronincolaceae</taxon>
        <taxon>Alkaliphilus</taxon>
    </lineage>
</organism>
<evidence type="ECO:0000256" key="5">
    <source>
        <dbReference type="ARBA" id="ARBA00023124"/>
    </source>
</evidence>
<keyword evidence="4 8" id="KW-0378">Hydrolase</keyword>
<dbReference type="InterPro" id="IPR036590">
    <property type="entry name" value="SRAP-like"/>
</dbReference>
<dbReference type="OrthoDB" id="9782620at2"/>
<dbReference type="EC" id="3.4.-.-" evidence="8"/>
<evidence type="ECO:0000256" key="3">
    <source>
        <dbReference type="ARBA" id="ARBA00022763"/>
    </source>
</evidence>
<dbReference type="GO" id="GO:0008233">
    <property type="term" value="F:peptidase activity"/>
    <property type="evidence" value="ECO:0007669"/>
    <property type="project" value="UniProtKB-KW"/>
</dbReference>
<dbReference type="Pfam" id="PF02586">
    <property type="entry name" value="SRAP"/>
    <property type="match status" value="1"/>
</dbReference>
<dbReference type="GO" id="GO:0016829">
    <property type="term" value="F:lyase activity"/>
    <property type="evidence" value="ECO:0007669"/>
    <property type="project" value="UniProtKB-KW"/>
</dbReference>
<keyword evidence="6" id="KW-0238">DNA-binding</keyword>
<dbReference type="GO" id="GO:0006508">
    <property type="term" value="P:proteolysis"/>
    <property type="evidence" value="ECO:0007669"/>
    <property type="project" value="UniProtKB-KW"/>
</dbReference>
<comment type="similarity">
    <text evidence="1 8">Belongs to the SOS response-associated peptidase family.</text>
</comment>
<keyword evidence="3" id="KW-0227">DNA damage</keyword>
<name>A0A6I0F2Z7_9FIRM</name>
<dbReference type="Proteomes" id="UP000432715">
    <property type="component" value="Unassembled WGS sequence"/>
</dbReference>
<dbReference type="EMBL" id="WBZC01000046">
    <property type="protein sequence ID" value="KAB3532751.1"/>
    <property type="molecule type" value="Genomic_DNA"/>
</dbReference>
<evidence type="ECO:0000313" key="10">
    <source>
        <dbReference type="Proteomes" id="UP000432715"/>
    </source>
</evidence>
<dbReference type="GO" id="GO:0106300">
    <property type="term" value="P:protein-DNA covalent cross-linking repair"/>
    <property type="evidence" value="ECO:0007669"/>
    <property type="project" value="InterPro"/>
</dbReference>
<keyword evidence="7" id="KW-0456">Lyase</keyword>